<name>A0A7I3ZXN2_PHYPA</name>
<keyword evidence="3" id="KW-0808">Transferase</keyword>
<dbReference type="EMBL" id="ABEU02000025">
    <property type="status" value="NOT_ANNOTATED_CDS"/>
    <property type="molecule type" value="Genomic_DNA"/>
</dbReference>
<evidence type="ECO:0000313" key="7">
    <source>
        <dbReference type="EnsemblPlants" id="PAC:32980179.CDS.1"/>
    </source>
</evidence>
<sequence>MKHEYLEFKICMCDLIEKTLKVPKDRWMMSKGMPWSRYKKRD</sequence>
<dbReference type="Gramene" id="Pp3c25_14030V3.2">
    <property type="protein sequence ID" value="PAC:32980179.CDS.1"/>
    <property type="gene ID" value="Pp3c25_14030"/>
</dbReference>
<keyword evidence="6" id="KW-0472">Membrane</keyword>
<evidence type="ECO:0000256" key="2">
    <source>
        <dbReference type="ARBA" id="ARBA00022676"/>
    </source>
</evidence>
<evidence type="ECO:0000256" key="3">
    <source>
        <dbReference type="ARBA" id="ARBA00022679"/>
    </source>
</evidence>
<organism evidence="7 8">
    <name type="scientific">Physcomitrium patens</name>
    <name type="common">Spreading-leaved earth moss</name>
    <name type="synonym">Physcomitrella patens</name>
    <dbReference type="NCBI Taxonomy" id="3218"/>
    <lineage>
        <taxon>Eukaryota</taxon>
        <taxon>Viridiplantae</taxon>
        <taxon>Streptophyta</taxon>
        <taxon>Embryophyta</taxon>
        <taxon>Bryophyta</taxon>
        <taxon>Bryophytina</taxon>
        <taxon>Bryopsida</taxon>
        <taxon>Funariidae</taxon>
        <taxon>Funariales</taxon>
        <taxon>Funariaceae</taxon>
        <taxon>Physcomitrium</taxon>
    </lineage>
</organism>
<evidence type="ECO:0000256" key="4">
    <source>
        <dbReference type="ARBA" id="ARBA00022692"/>
    </source>
</evidence>
<evidence type="ECO:0000256" key="1">
    <source>
        <dbReference type="ARBA" id="ARBA00004308"/>
    </source>
</evidence>
<reference evidence="7 8" key="2">
    <citation type="journal article" date="2018" name="Plant J.">
        <title>The Physcomitrella patens chromosome-scale assembly reveals moss genome structure and evolution.</title>
        <authorList>
            <person name="Lang D."/>
            <person name="Ullrich K.K."/>
            <person name="Murat F."/>
            <person name="Fuchs J."/>
            <person name="Jenkins J."/>
            <person name="Haas F.B."/>
            <person name="Piednoel M."/>
            <person name="Gundlach H."/>
            <person name="Van Bel M."/>
            <person name="Meyberg R."/>
            <person name="Vives C."/>
            <person name="Morata J."/>
            <person name="Symeonidi A."/>
            <person name="Hiss M."/>
            <person name="Muchero W."/>
            <person name="Kamisugi Y."/>
            <person name="Saleh O."/>
            <person name="Blanc G."/>
            <person name="Decker E.L."/>
            <person name="van Gessel N."/>
            <person name="Grimwood J."/>
            <person name="Hayes R.D."/>
            <person name="Graham S.W."/>
            <person name="Gunter L.E."/>
            <person name="McDaniel S.F."/>
            <person name="Hoernstein S.N.W."/>
            <person name="Larsson A."/>
            <person name="Li F.W."/>
            <person name="Perroud P.F."/>
            <person name="Phillips J."/>
            <person name="Ranjan P."/>
            <person name="Rokshar D.S."/>
            <person name="Rothfels C.J."/>
            <person name="Schneider L."/>
            <person name="Shu S."/>
            <person name="Stevenson D.W."/>
            <person name="Thummler F."/>
            <person name="Tillich M."/>
            <person name="Villarreal Aguilar J.C."/>
            <person name="Widiez T."/>
            <person name="Wong G.K."/>
            <person name="Wymore A."/>
            <person name="Zhang Y."/>
            <person name="Zimmer A.D."/>
            <person name="Quatrano R.S."/>
            <person name="Mayer K.F.X."/>
            <person name="Goodstein D."/>
            <person name="Casacuberta J.M."/>
            <person name="Vandepoele K."/>
            <person name="Reski R."/>
            <person name="Cuming A.C."/>
            <person name="Tuskan G.A."/>
            <person name="Maumus F."/>
            <person name="Salse J."/>
            <person name="Schmutz J."/>
            <person name="Rensing S.A."/>
        </authorList>
    </citation>
    <scope>NUCLEOTIDE SEQUENCE [LARGE SCALE GENOMIC DNA]</scope>
    <source>
        <strain evidence="7 8">cv. Gransden 2004</strain>
    </source>
</reference>
<dbReference type="InterPro" id="IPR005150">
    <property type="entry name" value="Cellulose_synth"/>
</dbReference>
<proteinExistence type="predicted"/>
<keyword evidence="5" id="KW-1133">Transmembrane helix</keyword>
<dbReference type="Pfam" id="PF03552">
    <property type="entry name" value="Cellulose_synt"/>
    <property type="match status" value="1"/>
</dbReference>
<accession>A0A7I3ZXN2</accession>
<reference evidence="7 8" key="1">
    <citation type="journal article" date="2008" name="Science">
        <title>The Physcomitrella genome reveals evolutionary insights into the conquest of land by plants.</title>
        <authorList>
            <person name="Rensing S."/>
            <person name="Lang D."/>
            <person name="Zimmer A."/>
            <person name="Terry A."/>
            <person name="Salamov A."/>
            <person name="Shapiro H."/>
            <person name="Nishiyama T."/>
            <person name="Perroud P.-F."/>
            <person name="Lindquist E."/>
            <person name="Kamisugi Y."/>
            <person name="Tanahashi T."/>
            <person name="Sakakibara K."/>
            <person name="Fujita T."/>
            <person name="Oishi K."/>
            <person name="Shin-I T."/>
            <person name="Kuroki Y."/>
            <person name="Toyoda A."/>
            <person name="Suzuki Y."/>
            <person name="Hashimoto A."/>
            <person name="Yamaguchi K."/>
            <person name="Sugano A."/>
            <person name="Kohara Y."/>
            <person name="Fujiyama A."/>
            <person name="Anterola A."/>
            <person name="Aoki S."/>
            <person name="Ashton N."/>
            <person name="Barbazuk W.B."/>
            <person name="Barker E."/>
            <person name="Bennetzen J."/>
            <person name="Bezanilla M."/>
            <person name="Blankenship R."/>
            <person name="Cho S.H."/>
            <person name="Dutcher S."/>
            <person name="Estelle M."/>
            <person name="Fawcett J.A."/>
            <person name="Gundlach H."/>
            <person name="Hanada K."/>
            <person name="Heyl A."/>
            <person name="Hicks K.A."/>
            <person name="Hugh J."/>
            <person name="Lohr M."/>
            <person name="Mayer K."/>
            <person name="Melkozernov A."/>
            <person name="Murata T."/>
            <person name="Nelson D."/>
            <person name="Pils B."/>
            <person name="Prigge M."/>
            <person name="Reiss B."/>
            <person name="Renner T."/>
            <person name="Rombauts S."/>
            <person name="Rushton P."/>
            <person name="Sanderfoot A."/>
            <person name="Schween G."/>
            <person name="Shiu S.-H."/>
            <person name="Stueber K."/>
            <person name="Theodoulou F.L."/>
            <person name="Tu H."/>
            <person name="Van de Peer Y."/>
            <person name="Verrier P.J."/>
            <person name="Waters E."/>
            <person name="Wood A."/>
            <person name="Yang L."/>
            <person name="Cove D."/>
            <person name="Cuming A."/>
            <person name="Hasebe M."/>
            <person name="Lucas S."/>
            <person name="Mishler D.B."/>
            <person name="Reski R."/>
            <person name="Grigoriev I."/>
            <person name="Quatrano R.S."/>
            <person name="Boore J.L."/>
        </authorList>
    </citation>
    <scope>NUCLEOTIDE SEQUENCE [LARGE SCALE GENOMIC DNA]</scope>
    <source>
        <strain evidence="7 8">cv. Gransden 2004</strain>
    </source>
</reference>
<evidence type="ECO:0000256" key="6">
    <source>
        <dbReference type="ARBA" id="ARBA00023136"/>
    </source>
</evidence>
<keyword evidence="4" id="KW-0812">Transmembrane</keyword>
<protein>
    <submittedName>
        <fullName evidence="7">Uncharacterized protein</fullName>
    </submittedName>
</protein>
<dbReference type="AlphaFoldDB" id="A0A7I3ZXN2"/>
<keyword evidence="8" id="KW-1185">Reference proteome</keyword>
<dbReference type="Proteomes" id="UP000006727">
    <property type="component" value="Chromosome 25"/>
</dbReference>
<reference evidence="7" key="3">
    <citation type="submission" date="2020-12" db="UniProtKB">
        <authorList>
            <consortium name="EnsemblPlants"/>
        </authorList>
    </citation>
    <scope>IDENTIFICATION</scope>
</reference>
<comment type="subcellular location">
    <subcellularLocation>
        <location evidence="1">Endomembrane system</location>
    </subcellularLocation>
</comment>
<keyword evidence="2" id="KW-0328">Glycosyltransferase</keyword>
<evidence type="ECO:0000256" key="5">
    <source>
        <dbReference type="ARBA" id="ARBA00022989"/>
    </source>
</evidence>
<evidence type="ECO:0000313" key="8">
    <source>
        <dbReference type="Proteomes" id="UP000006727"/>
    </source>
</evidence>
<dbReference type="GO" id="GO:0016760">
    <property type="term" value="F:cellulose synthase (UDP-forming) activity"/>
    <property type="evidence" value="ECO:0007669"/>
    <property type="project" value="InterPro"/>
</dbReference>
<dbReference type="GO" id="GO:0016020">
    <property type="term" value="C:membrane"/>
    <property type="evidence" value="ECO:0007669"/>
    <property type="project" value="InterPro"/>
</dbReference>
<dbReference type="GO" id="GO:0030244">
    <property type="term" value="P:cellulose biosynthetic process"/>
    <property type="evidence" value="ECO:0007669"/>
    <property type="project" value="InterPro"/>
</dbReference>
<dbReference type="EnsemblPlants" id="Pp3c25_14030V3.2">
    <property type="protein sequence ID" value="PAC:32980179.CDS.1"/>
    <property type="gene ID" value="Pp3c25_14030"/>
</dbReference>
<dbReference type="GO" id="GO:0012505">
    <property type="term" value="C:endomembrane system"/>
    <property type="evidence" value="ECO:0007669"/>
    <property type="project" value="UniProtKB-SubCell"/>
</dbReference>